<organism evidence="1 2">
    <name type="scientific">Sphingomonas olei</name>
    <dbReference type="NCBI Taxonomy" id="1886787"/>
    <lineage>
        <taxon>Bacteria</taxon>
        <taxon>Pseudomonadati</taxon>
        <taxon>Pseudomonadota</taxon>
        <taxon>Alphaproteobacteria</taxon>
        <taxon>Sphingomonadales</taxon>
        <taxon>Sphingomonadaceae</taxon>
        <taxon>Sphingomonas</taxon>
    </lineage>
</organism>
<reference evidence="1 2" key="1">
    <citation type="submission" date="2019-04" db="EMBL/GenBank/DDBJ databases">
        <title>Microbes associate with the intestines of laboratory mice.</title>
        <authorList>
            <person name="Navarre W."/>
            <person name="Wong E."/>
            <person name="Huang K.C."/>
            <person name="Tropini C."/>
            <person name="Ng K."/>
            <person name="Yu B."/>
        </authorList>
    </citation>
    <scope>NUCLEOTIDE SEQUENCE [LARGE SCALE GENOMIC DNA]</scope>
    <source>
        <strain evidence="1 2">NM83_B4-11</strain>
    </source>
</reference>
<evidence type="ECO:0000313" key="2">
    <source>
        <dbReference type="Proteomes" id="UP000308038"/>
    </source>
</evidence>
<dbReference type="EMBL" id="SSTI01000001">
    <property type="protein sequence ID" value="THG42070.1"/>
    <property type="molecule type" value="Genomic_DNA"/>
</dbReference>
<gene>
    <name evidence="1" type="ORF">E5988_00990</name>
</gene>
<dbReference type="RefSeq" id="WP_052742519.1">
    <property type="nucleotide sequence ID" value="NZ_SSTI01000001.1"/>
</dbReference>
<proteinExistence type="predicted"/>
<evidence type="ECO:0000313" key="1">
    <source>
        <dbReference type="EMBL" id="THG42070.1"/>
    </source>
</evidence>
<sequence length="102" mass="10864">MKRAALLLLALGGCEVAPDRGEVERVRAGTEAVRQQLREPESAQFKGVIARGDAVCGEVNASVGMGRTGYERFIVKAGKVTLASQLRTDADMDARWKADCGG</sequence>
<name>A0ABY2QM99_9SPHN</name>
<accession>A0ABY2QM99</accession>
<protein>
    <recommendedName>
        <fullName evidence="3">Lipoprotein</fullName>
    </recommendedName>
</protein>
<keyword evidence="2" id="KW-1185">Reference proteome</keyword>
<dbReference type="Proteomes" id="UP000308038">
    <property type="component" value="Unassembled WGS sequence"/>
</dbReference>
<comment type="caution">
    <text evidence="1">The sequence shown here is derived from an EMBL/GenBank/DDBJ whole genome shotgun (WGS) entry which is preliminary data.</text>
</comment>
<evidence type="ECO:0008006" key="3">
    <source>
        <dbReference type="Google" id="ProtNLM"/>
    </source>
</evidence>